<accession>A0A1B9IN40</accession>
<evidence type="ECO:0000313" key="1">
    <source>
        <dbReference type="EMBL" id="OCF57016.1"/>
    </source>
</evidence>
<dbReference type="AlphaFoldDB" id="A0A1B9IN40"/>
<evidence type="ECO:0000313" key="2">
    <source>
        <dbReference type="Proteomes" id="UP000092583"/>
    </source>
</evidence>
<name>A0A1B9IN40_9TREE</name>
<organism evidence="1 2">
    <name type="scientific">Kwoniella mangroviensis CBS 10435</name>
    <dbReference type="NCBI Taxonomy" id="1331196"/>
    <lineage>
        <taxon>Eukaryota</taxon>
        <taxon>Fungi</taxon>
        <taxon>Dikarya</taxon>
        <taxon>Basidiomycota</taxon>
        <taxon>Agaricomycotina</taxon>
        <taxon>Tremellomycetes</taxon>
        <taxon>Tremellales</taxon>
        <taxon>Cryptococcaceae</taxon>
        <taxon>Kwoniella</taxon>
    </lineage>
</organism>
<dbReference type="EMBL" id="KI669464">
    <property type="protein sequence ID" value="OCF57016.1"/>
    <property type="molecule type" value="Genomic_DNA"/>
</dbReference>
<proteinExistence type="predicted"/>
<protein>
    <submittedName>
        <fullName evidence="1">Uncharacterized protein</fullName>
    </submittedName>
</protein>
<dbReference type="Proteomes" id="UP000092583">
    <property type="component" value="Unassembled WGS sequence"/>
</dbReference>
<sequence>MQLQNASTAGYGYVVSLSQNVTWSYPFLPGEPPNVIRYQFAACVPSNITIASTCCSAVNGAFVEESLNNSRSLNETELQSILGNGTGRGDYYRIGNLTTAADAGQVGNIHWCTMAYNPISSQSLQGTGYQSSNSLGNVPESMNKWVQCFNDNVPQGAVNNSQAAYVCATDDVRKGGIIEGFNRYIEQKGNGSGTRLAYPSWYSVLGLMVGLVAWLN</sequence>
<reference evidence="1 2" key="1">
    <citation type="submission" date="2013-07" db="EMBL/GenBank/DDBJ databases">
        <title>The Genome Sequence of Kwoniella mangroviensis CBS10435.</title>
        <authorList>
            <consortium name="The Broad Institute Genome Sequencing Platform"/>
            <person name="Cuomo C."/>
            <person name="Litvintseva A."/>
            <person name="Chen Y."/>
            <person name="Heitman J."/>
            <person name="Sun S."/>
            <person name="Springer D."/>
            <person name="Dromer F."/>
            <person name="Young S.K."/>
            <person name="Zeng Q."/>
            <person name="Gargeya S."/>
            <person name="Fitzgerald M."/>
            <person name="Abouelleil A."/>
            <person name="Alvarado L."/>
            <person name="Berlin A.M."/>
            <person name="Chapman S.B."/>
            <person name="Dewar J."/>
            <person name="Goldberg J."/>
            <person name="Griggs A."/>
            <person name="Gujja S."/>
            <person name="Hansen M."/>
            <person name="Howarth C."/>
            <person name="Imamovic A."/>
            <person name="Larimer J."/>
            <person name="McCowan C."/>
            <person name="Murphy C."/>
            <person name="Pearson M."/>
            <person name="Priest M."/>
            <person name="Roberts A."/>
            <person name="Saif S."/>
            <person name="Shea T."/>
            <person name="Sykes S."/>
            <person name="Wortman J."/>
            <person name="Nusbaum C."/>
            <person name="Birren B."/>
        </authorList>
    </citation>
    <scope>NUCLEOTIDE SEQUENCE [LARGE SCALE GENOMIC DNA]</scope>
    <source>
        <strain evidence="1 2">CBS 10435</strain>
    </source>
</reference>
<keyword evidence="2" id="KW-1185">Reference proteome</keyword>
<dbReference type="OrthoDB" id="2561317at2759"/>
<reference evidence="2" key="2">
    <citation type="submission" date="2013-12" db="EMBL/GenBank/DDBJ databases">
        <title>Evolution of pathogenesis and genome organization in the Tremellales.</title>
        <authorList>
            <person name="Cuomo C."/>
            <person name="Litvintseva A."/>
            <person name="Heitman J."/>
            <person name="Chen Y."/>
            <person name="Sun S."/>
            <person name="Springer D."/>
            <person name="Dromer F."/>
            <person name="Young S."/>
            <person name="Zeng Q."/>
            <person name="Chapman S."/>
            <person name="Gujja S."/>
            <person name="Saif S."/>
            <person name="Birren B."/>
        </authorList>
    </citation>
    <scope>NUCLEOTIDE SEQUENCE [LARGE SCALE GENOMIC DNA]</scope>
    <source>
        <strain evidence="2">CBS 10435</strain>
    </source>
</reference>
<gene>
    <name evidence="1" type="ORF">L486_05873</name>
</gene>